<dbReference type="EMBL" id="SOEG01000002">
    <property type="protein sequence ID" value="TDX58873.1"/>
    <property type="molecule type" value="Genomic_DNA"/>
</dbReference>
<gene>
    <name evidence="4" type="ORF">C7959_10211</name>
</gene>
<comment type="caution">
    <text evidence="4">The sequence shown here is derived from an EMBL/GenBank/DDBJ whole genome shotgun (WGS) entry which is preliminary data.</text>
</comment>
<feature type="transmembrane region" description="Helical" evidence="3">
    <location>
        <begin position="29"/>
        <end position="48"/>
    </location>
</feature>
<reference evidence="4 5" key="1">
    <citation type="submission" date="2019-03" db="EMBL/GenBank/DDBJ databases">
        <title>Subsurface microbial communities from deep shales in Ohio and West Virginia, USA.</title>
        <authorList>
            <person name="Wrighton K."/>
        </authorList>
    </citation>
    <scope>NUCLEOTIDE SEQUENCE [LARGE SCALE GENOMIC DNA]</scope>
    <source>
        <strain evidence="4 5">MSL 6dP</strain>
    </source>
</reference>
<sequence>MLKKILALMSALFVIAICIVTFIKESGGSVALATMLMLAMYFSLKKIGLVEEEDLSDKEALLVAIVKYGFVIIFSLMIFSAIEEGKLFAAIIIGFLIYFTLPKKNPLFSSKQEEIENTDHHKGKNLKDELLIDLEKDIKRMKMMYQNIEKAVNKSYDFVKEIEEKKNNAKTKMIDFEEKVKVALKDNQEEKARNLLKMKQKYEQIHNKYKEQFKHRKTIADKHKSKLINLQDEIEEAENMKIEYIAEKENVQITDKINSTLNIVEETNDENLEILKNRMTELKIKTEANDEIYNKLAHSSLEDKFEKLEENYSLDKELGRLKKKL</sequence>
<feature type="transmembrane region" description="Helical" evidence="3">
    <location>
        <begin position="60"/>
        <end position="79"/>
    </location>
</feature>
<protein>
    <submittedName>
        <fullName evidence="4">Phage shock protein A (PspA) family protein</fullName>
    </submittedName>
</protein>
<dbReference type="Pfam" id="PF04012">
    <property type="entry name" value="PspA_IM30"/>
    <property type="match status" value="1"/>
</dbReference>
<keyword evidence="3" id="KW-0812">Transmembrane</keyword>
<dbReference type="PANTHER" id="PTHR31088">
    <property type="entry name" value="MEMBRANE-ASSOCIATED PROTEIN VIPP1, CHLOROPLASTIC"/>
    <property type="match status" value="1"/>
</dbReference>
<evidence type="ECO:0000313" key="5">
    <source>
        <dbReference type="Proteomes" id="UP000295832"/>
    </source>
</evidence>
<evidence type="ECO:0000256" key="3">
    <source>
        <dbReference type="SAM" id="Phobius"/>
    </source>
</evidence>
<feature type="transmembrane region" description="Helical" evidence="3">
    <location>
        <begin position="5"/>
        <end position="23"/>
    </location>
</feature>
<evidence type="ECO:0000256" key="1">
    <source>
        <dbReference type="ARBA" id="ARBA00043985"/>
    </source>
</evidence>
<comment type="similarity">
    <text evidence="1">Belongs to the PspA/Vipp/IM30 family.</text>
</comment>
<accession>A0A4R8HQ69</accession>
<organism evidence="4 5">
    <name type="scientific">Orenia marismortui</name>
    <dbReference type="NCBI Taxonomy" id="46469"/>
    <lineage>
        <taxon>Bacteria</taxon>
        <taxon>Bacillati</taxon>
        <taxon>Bacillota</taxon>
        <taxon>Clostridia</taxon>
        <taxon>Halanaerobiales</taxon>
        <taxon>Halobacteroidaceae</taxon>
        <taxon>Orenia</taxon>
    </lineage>
</organism>
<dbReference type="AlphaFoldDB" id="A0A4R8HQ69"/>
<dbReference type="RefSeq" id="WP_134114407.1">
    <property type="nucleotide sequence ID" value="NZ_SOEG01000002.1"/>
</dbReference>
<dbReference type="Proteomes" id="UP000295832">
    <property type="component" value="Unassembled WGS sequence"/>
</dbReference>
<dbReference type="PANTHER" id="PTHR31088:SF6">
    <property type="entry name" value="PHAGE SHOCK PROTEIN A"/>
    <property type="match status" value="1"/>
</dbReference>
<keyword evidence="3" id="KW-0472">Membrane</keyword>
<proteinExistence type="inferred from homology"/>
<dbReference type="InterPro" id="IPR007157">
    <property type="entry name" value="PspA_VIPP1"/>
</dbReference>
<keyword evidence="2" id="KW-0175">Coiled coil</keyword>
<keyword evidence="3" id="KW-1133">Transmembrane helix</keyword>
<evidence type="ECO:0000256" key="2">
    <source>
        <dbReference type="SAM" id="Coils"/>
    </source>
</evidence>
<keyword evidence="5" id="KW-1185">Reference proteome</keyword>
<feature type="coiled-coil region" evidence="2">
    <location>
        <begin position="131"/>
        <end position="254"/>
    </location>
</feature>
<feature type="transmembrane region" description="Helical" evidence="3">
    <location>
        <begin position="85"/>
        <end position="101"/>
    </location>
</feature>
<name>A0A4R8HQ69_9FIRM</name>
<evidence type="ECO:0000313" key="4">
    <source>
        <dbReference type="EMBL" id="TDX58873.1"/>
    </source>
</evidence>